<reference evidence="2" key="1">
    <citation type="submission" date="2016-10" db="EMBL/GenBank/DDBJ databases">
        <authorList>
            <person name="Varghese N."/>
            <person name="Submissions S."/>
        </authorList>
    </citation>
    <scope>NUCLEOTIDE SEQUENCE [LARGE SCALE GENOMIC DNA]</scope>
    <source>
        <strain evidence="2">DSM 19110</strain>
    </source>
</reference>
<keyword evidence="1" id="KW-0808">Transferase</keyword>
<gene>
    <name evidence="1" type="ORF">SAMN05421820_114138</name>
</gene>
<accession>A0A1H0JAY7</accession>
<dbReference type="CDD" id="cd03808">
    <property type="entry name" value="GT4_CapM-like"/>
    <property type="match status" value="1"/>
</dbReference>
<dbReference type="RefSeq" id="WP_074612540.1">
    <property type="nucleotide sequence ID" value="NZ_FNGY01000014.1"/>
</dbReference>
<dbReference type="AlphaFoldDB" id="A0A1H0JAY7"/>
<dbReference type="EMBL" id="FNGY01000014">
    <property type="protein sequence ID" value="SDO40945.1"/>
    <property type="molecule type" value="Genomic_DNA"/>
</dbReference>
<organism evidence="1 2">
    <name type="scientific">Pedobacter steynii</name>
    <dbReference type="NCBI Taxonomy" id="430522"/>
    <lineage>
        <taxon>Bacteria</taxon>
        <taxon>Pseudomonadati</taxon>
        <taxon>Bacteroidota</taxon>
        <taxon>Sphingobacteriia</taxon>
        <taxon>Sphingobacteriales</taxon>
        <taxon>Sphingobacteriaceae</taxon>
        <taxon>Pedobacter</taxon>
    </lineage>
</organism>
<sequence>MERKIKKILVVCDSSDSLLDFRGKLIEALLIRNEVIVFSPKIGRQEIRAQLLYMGVQLRENNLKPSHVAVFSDIRYLCALYRVIKEVQPDVFFPYAFKPVIYGTLVAKFCRVRRITPMLTGLGYNFSDVNQRKGLVSMITRMLLKFSLRADPGLRIIFQNKDDRKKLITRGIIGPRHQSYVVNGSGVDLSHYHYTPPRTTPLSFLMISRLINAKGIREFYEAAKLMRQRYPEIRFKLIGPFDPNIDAIGPELYEKISSGEVIEYYGSVSDVRPFLANASIVVLPSYYGEGVPRSLLEAMAMGRGIITSNSVGCKETVNPVAVNGLLVPVKDVSALVSSMEYFCKHTTDVVQFGLNGRKFAKEKFEISLINERMLHILQEA</sequence>
<dbReference type="Gene3D" id="3.40.50.2000">
    <property type="entry name" value="Glycogen Phosphorylase B"/>
    <property type="match status" value="2"/>
</dbReference>
<name>A0A1H0JAY7_9SPHI</name>
<dbReference type="GO" id="GO:0016757">
    <property type="term" value="F:glycosyltransferase activity"/>
    <property type="evidence" value="ECO:0007669"/>
    <property type="project" value="TreeGrafter"/>
</dbReference>
<evidence type="ECO:0000313" key="2">
    <source>
        <dbReference type="Proteomes" id="UP000183200"/>
    </source>
</evidence>
<keyword evidence="2" id="KW-1185">Reference proteome</keyword>
<dbReference type="PANTHER" id="PTHR12526">
    <property type="entry name" value="GLYCOSYLTRANSFERASE"/>
    <property type="match status" value="1"/>
</dbReference>
<dbReference type="OrthoDB" id="9790710at2"/>
<dbReference type="PANTHER" id="PTHR12526:SF638">
    <property type="entry name" value="SPORE COAT PROTEIN SA"/>
    <property type="match status" value="1"/>
</dbReference>
<evidence type="ECO:0000313" key="1">
    <source>
        <dbReference type="EMBL" id="SDO40945.1"/>
    </source>
</evidence>
<dbReference type="Pfam" id="PF13692">
    <property type="entry name" value="Glyco_trans_1_4"/>
    <property type="match status" value="1"/>
</dbReference>
<proteinExistence type="predicted"/>
<dbReference type="SUPFAM" id="SSF53756">
    <property type="entry name" value="UDP-Glycosyltransferase/glycogen phosphorylase"/>
    <property type="match status" value="1"/>
</dbReference>
<dbReference type="Proteomes" id="UP000183200">
    <property type="component" value="Unassembled WGS sequence"/>
</dbReference>
<protein>
    <submittedName>
        <fullName evidence="1">Glycosyltransferase involved in cell wall bisynthesis</fullName>
    </submittedName>
</protein>